<evidence type="ECO:0000259" key="7">
    <source>
        <dbReference type="Pfam" id="PF02771"/>
    </source>
</evidence>
<dbReference type="Proteomes" id="UP000494119">
    <property type="component" value="Unassembled WGS sequence"/>
</dbReference>
<evidence type="ECO:0000256" key="1">
    <source>
        <dbReference type="ARBA" id="ARBA00001974"/>
    </source>
</evidence>
<name>A0A6J5FUV1_9BURK</name>
<proteinExistence type="inferred from homology"/>
<dbReference type="EMBL" id="CADIKL010000008">
    <property type="protein sequence ID" value="CAB3785286.1"/>
    <property type="molecule type" value="Genomic_DNA"/>
</dbReference>
<dbReference type="CDD" id="cd00567">
    <property type="entry name" value="ACAD"/>
    <property type="match status" value="1"/>
</dbReference>
<gene>
    <name evidence="8" type="primary">acdA_2</name>
    <name evidence="8" type="ORF">LMG28688_01999</name>
</gene>
<keyword evidence="3" id="KW-0285">Flavoprotein</keyword>
<evidence type="ECO:0000256" key="5">
    <source>
        <dbReference type="ARBA" id="ARBA00023002"/>
    </source>
</evidence>
<dbReference type="EC" id="1.3.99.-" evidence="8"/>
<dbReference type="Gene3D" id="1.10.540.10">
    <property type="entry name" value="Acyl-CoA dehydrogenase/oxidase, N-terminal domain"/>
    <property type="match status" value="1"/>
</dbReference>
<keyword evidence="4" id="KW-0274">FAD</keyword>
<accession>A0A6J5FUV1</accession>
<dbReference type="Pfam" id="PF00441">
    <property type="entry name" value="Acyl-CoA_dh_1"/>
    <property type="match status" value="1"/>
</dbReference>
<evidence type="ECO:0000256" key="4">
    <source>
        <dbReference type="ARBA" id="ARBA00022827"/>
    </source>
</evidence>
<comment type="similarity">
    <text evidence="2">Belongs to the acyl-CoA dehydrogenase family.</text>
</comment>
<dbReference type="InterPro" id="IPR009100">
    <property type="entry name" value="AcylCoA_DH/oxidase_NM_dom_sf"/>
</dbReference>
<dbReference type="RefSeq" id="WP_281365265.1">
    <property type="nucleotide sequence ID" value="NZ_CADIKL010000008.1"/>
</dbReference>
<dbReference type="Pfam" id="PF02771">
    <property type="entry name" value="Acyl-CoA_dh_N"/>
    <property type="match status" value="1"/>
</dbReference>
<sequence>MSTAHTDERQMIADSVRRWSNQACTQPLRAASSAHGSGCPDARWEMLAEMGWTAFPIPEDDQGLGGRFEDICLIAEELGRGLLIEPFVASAVMASHLMIAAAQEPLRSEWLPAMAAGERRLAFAAWEPGCEGAVFNPQVTARSQSGQWLLTGAKGRSPGLEGADGVLLTATLDNQAGYWGIFLLTPETPGARIHNERLYDGRHAARLQLENAAAVLVHSAGADSIRAMVQATVDRGLIAHCAETAGTAAAAFDITHEYLQMRKQFGRAISSNQIIQHRLVDLYVEIEEVKALWRATAASPMPRNVAALAIRTCDLARHVWEEAVQLHGAIGMTEEYALGEYVRRLALASSLHGAMHVHQERLAGLSLSTQPGQ</sequence>
<organism evidence="8 9">
    <name type="scientific">Paraburkholderia caffeinitolerans</name>
    <dbReference type="NCBI Taxonomy" id="1723730"/>
    <lineage>
        <taxon>Bacteria</taxon>
        <taxon>Pseudomonadati</taxon>
        <taxon>Pseudomonadota</taxon>
        <taxon>Betaproteobacteria</taxon>
        <taxon>Burkholderiales</taxon>
        <taxon>Burkholderiaceae</taxon>
        <taxon>Paraburkholderia</taxon>
    </lineage>
</organism>
<evidence type="ECO:0000313" key="9">
    <source>
        <dbReference type="Proteomes" id="UP000494119"/>
    </source>
</evidence>
<dbReference type="InterPro" id="IPR036250">
    <property type="entry name" value="AcylCo_DH-like_C"/>
</dbReference>
<keyword evidence="9" id="KW-1185">Reference proteome</keyword>
<feature type="domain" description="Acyl-CoA dehydrogenase/oxidase N-terminal" evidence="7">
    <location>
        <begin position="6"/>
        <end position="118"/>
    </location>
</feature>
<dbReference type="InterPro" id="IPR009075">
    <property type="entry name" value="AcylCo_DH/oxidase_C"/>
</dbReference>
<dbReference type="InterPro" id="IPR046373">
    <property type="entry name" value="Acyl-CoA_Oxase/DH_mid-dom_sf"/>
</dbReference>
<feature type="domain" description="Acyl-CoA dehydrogenase/oxidase C-terminal" evidence="6">
    <location>
        <begin position="229"/>
        <end position="362"/>
    </location>
</feature>
<dbReference type="SUPFAM" id="SSF47203">
    <property type="entry name" value="Acyl-CoA dehydrogenase C-terminal domain-like"/>
    <property type="match status" value="1"/>
</dbReference>
<dbReference type="Gene3D" id="1.20.140.10">
    <property type="entry name" value="Butyryl-CoA Dehydrogenase, subunit A, domain 3"/>
    <property type="match status" value="1"/>
</dbReference>
<dbReference type="AlphaFoldDB" id="A0A6J5FUV1"/>
<keyword evidence="5 8" id="KW-0560">Oxidoreductase</keyword>
<comment type="cofactor">
    <cofactor evidence="1">
        <name>FAD</name>
        <dbReference type="ChEBI" id="CHEBI:57692"/>
    </cofactor>
</comment>
<dbReference type="PANTHER" id="PTHR43884:SF20">
    <property type="entry name" value="ACYL-COA DEHYDROGENASE FADE28"/>
    <property type="match status" value="1"/>
</dbReference>
<dbReference type="GO" id="GO:0050660">
    <property type="term" value="F:flavin adenine dinucleotide binding"/>
    <property type="evidence" value="ECO:0007669"/>
    <property type="project" value="InterPro"/>
</dbReference>
<dbReference type="Gene3D" id="2.40.110.10">
    <property type="entry name" value="Butyryl-CoA Dehydrogenase, subunit A, domain 2"/>
    <property type="match status" value="1"/>
</dbReference>
<evidence type="ECO:0000256" key="2">
    <source>
        <dbReference type="ARBA" id="ARBA00009347"/>
    </source>
</evidence>
<dbReference type="InterPro" id="IPR037069">
    <property type="entry name" value="AcylCoA_DH/ox_N_sf"/>
</dbReference>
<evidence type="ECO:0000313" key="8">
    <source>
        <dbReference type="EMBL" id="CAB3785286.1"/>
    </source>
</evidence>
<evidence type="ECO:0000259" key="6">
    <source>
        <dbReference type="Pfam" id="PF00441"/>
    </source>
</evidence>
<dbReference type="GO" id="GO:0003995">
    <property type="term" value="F:acyl-CoA dehydrogenase activity"/>
    <property type="evidence" value="ECO:0007669"/>
    <property type="project" value="TreeGrafter"/>
</dbReference>
<dbReference type="InterPro" id="IPR013786">
    <property type="entry name" value="AcylCoA_DH/ox_N"/>
</dbReference>
<evidence type="ECO:0000256" key="3">
    <source>
        <dbReference type="ARBA" id="ARBA00022630"/>
    </source>
</evidence>
<reference evidence="8 9" key="1">
    <citation type="submission" date="2020-04" db="EMBL/GenBank/DDBJ databases">
        <authorList>
            <person name="De Canck E."/>
        </authorList>
    </citation>
    <scope>NUCLEOTIDE SEQUENCE [LARGE SCALE GENOMIC DNA]</scope>
    <source>
        <strain evidence="8 9">LMG 28688</strain>
    </source>
</reference>
<dbReference type="SUPFAM" id="SSF56645">
    <property type="entry name" value="Acyl-CoA dehydrogenase NM domain-like"/>
    <property type="match status" value="1"/>
</dbReference>
<dbReference type="PANTHER" id="PTHR43884">
    <property type="entry name" value="ACYL-COA DEHYDROGENASE"/>
    <property type="match status" value="1"/>
</dbReference>
<protein>
    <submittedName>
        <fullName evidence="8">Acyl-CoA dehydrogenase</fullName>
        <ecNumber evidence="8">1.3.99.-</ecNumber>
    </submittedName>
</protein>